<proteinExistence type="predicted"/>
<evidence type="ECO:0000313" key="1">
    <source>
        <dbReference type="EnsemblPlants" id="Solyc03g083620.1.1.1"/>
    </source>
</evidence>
<dbReference type="AlphaFoldDB" id="A0A3Q7FKU5"/>
<dbReference type="EnsemblPlants" id="Solyc03g083620.1.1">
    <property type="protein sequence ID" value="Solyc03g083620.1.1.1"/>
    <property type="gene ID" value="Solyc03g083620.1"/>
</dbReference>
<reference evidence="1" key="1">
    <citation type="journal article" date="2012" name="Nature">
        <title>The tomato genome sequence provides insights into fleshy fruit evolution.</title>
        <authorList>
            <consortium name="Tomato Genome Consortium"/>
        </authorList>
    </citation>
    <scope>NUCLEOTIDE SEQUENCE [LARGE SCALE GENOMIC DNA]</scope>
    <source>
        <strain evidence="1">cv. Heinz 1706</strain>
    </source>
</reference>
<organism evidence="1">
    <name type="scientific">Solanum lycopersicum</name>
    <name type="common">Tomato</name>
    <name type="synonym">Lycopersicon esculentum</name>
    <dbReference type="NCBI Taxonomy" id="4081"/>
    <lineage>
        <taxon>Eukaryota</taxon>
        <taxon>Viridiplantae</taxon>
        <taxon>Streptophyta</taxon>
        <taxon>Embryophyta</taxon>
        <taxon>Tracheophyta</taxon>
        <taxon>Spermatophyta</taxon>
        <taxon>Magnoliopsida</taxon>
        <taxon>eudicotyledons</taxon>
        <taxon>Gunneridae</taxon>
        <taxon>Pentapetalae</taxon>
        <taxon>asterids</taxon>
        <taxon>lamiids</taxon>
        <taxon>Solanales</taxon>
        <taxon>Solanaceae</taxon>
        <taxon>Solanoideae</taxon>
        <taxon>Solaneae</taxon>
        <taxon>Solanum</taxon>
        <taxon>Solanum subgen. Lycopersicon</taxon>
    </lineage>
</organism>
<evidence type="ECO:0000313" key="2">
    <source>
        <dbReference type="Proteomes" id="UP000004994"/>
    </source>
</evidence>
<reference evidence="1" key="2">
    <citation type="submission" date="2019-01" db="UniProtKB">
        <authorList>
            <consortium name="EnsemblPlants"/>
        </authorList>
    </citation>
    <scope>IDENTIFICATION</scope>
    <source>
        <strain evidence="1">cv. Heinz 1706</strain>
    </source>
</reference>
<dbReference type="Proteomes" id="UP000004994">
    <property type="component" value="Chromosome 3"/>
</dbReference>
<name>A0A3Q7FKU5_SOLLC</name>
<keyword evidence="2" id="KW-1185">Reference proteome</keyword>
<dbReference type="Gramene" id="Solyc03g083620.1.1">
    <property type="protein sequence ID" value="Solyc03g083620.1.1.1"/>
    <property type="gene ID" value="Solyc03g083620.1"/>
</dbReference>
<accession>A0A3Q7FKU5</accession>
<protein>
    <submittedName>
        <fullName evidence="1">Uncharacterized protein</fullName>
    </submittedName>
</protein>
<dbReference type="InParanoid" id="A0A3Q7FKU5"/>
<sequence>MAMIQTFQLIHRSAKPIYTITRFLNAILDSCILSRLQSLEFQHLADESFCRSGFIKAHGQSRFHQLQLIVFNGLCVTGKGSNAYIGKSSGFTRAFYETVGGCGVSRRAGEVGKREEKCCEK</sequence>
<dbReference type="PaxDb" id="4081-Solyc03g083620.1.1"/>